<organism evidence="1 2">
    <name type="scientific">Lentinus tigrinus ALCF2SS1-6</name>
    <dbReference type="NCBI Taxonomy" id="1328759"/>
    <lineage>
        <taxon>Eukaryota</taxon>
        <taxon>Fungi</taxon>
        <taxon>Dikarya</taxon>
        <taxon>Basidiomycota</taxon>
        <taxon>Agaricomycotina</taxon>
        <taxon>Agaricomycetes</taxon>
        <taxon>Polyporales</taxon>
        <taxon>Polyporaceae</taxon>
        <taxon>Lentinus</taxon>
    </lineage>
</organism>
<dbReference type="OrthoDB" id="3203574at2759"/>
<dbReference type="EMBL" id="ML122264">
    <property type="protein sequence ID" value="RPD60699.1"/>
    <property type="molecule type" value="Genomic_DNA"/>
</dbReference>
<protein>
    <submittedName>
        <fullName evidence="1">Uncharacterized protein</fullName>
    </submittedName>
</protein>
<dbReference type="Proteomes" id="UP000313359">
    <property type="component" value="Unassembled WGS sequence"/>
</dbReference>
<reference evidence="1" key="1">
    <citation type="journal article" date="2018" name="Genome Biol. Evol.">
        <title>Genomics and development of Lentinus tigrinus, a white-rot wood-decaying mushroom with dimorphic fruiting bodies.</title>
        <authorList>
            <person name="Wu B."/>
            <person name="Xu Z."/>
            <person name="Knudson A."/>
            <person name="Carlson A."/>
            <person name="Chen N."/>
            <person name="Kovaka S."/>
            <person name="LaButti K."/>
            <person name="Lipzen A."/>
            <person name="Pennachio C."/>
            <person name="Riley R."/>
            <person name="Schakwitz W."/>
            <person name="Umezawa K."/>
            <person name="Ohm R.A."/>
            <person name="Grigoriev I.V."/>
            <person name="Nagy L.G."/>
            <person name="Gibbons J."/>
            <person name="Hibbett D."/>
        </authorList>
    </citation>
    <scope>NUCLEOTIDE SEQUENCE [LARGE SCALE GENOMIC DNA]</scope>
    <source>
        <strain evidence="1">ALCF2SS1-6</strain>
    </source>
</reference>
<accession>A0A5C2SC58</accession>
<keyword evidence="2" id="KW-1185">Reference proteome</keyword>
<dbReference type="STRING" id="1328759.A0A5C2SC58"/>
<gene>
    <name evidence="1" type="ORF">L227DRAFT_501555</name>
</gene>
<sequence>MQQPSFYGGYAGLNFDVAGAMGFASQLGPQTVLQSADLNSPEVFKQNIQLAQGQIARVQSLARNALGGIQNAYYLGTNPMQTAADIAGLKQALFELVELLRQTGVGALPLEPPQVPDPRPESALVEEESRVVQALYERQQRIQDAASVVAGFLSFAGAGEQPGPGSSAAGRRA</sequence>
<evidence type="ECO:0000313" key="2">
    <source>
        <dbReference type="Proteomes" id="UP000313359"/>
    </source>
</evidence>
<proteinExistence type="predicted"/>
<dbReference type="AlphaFoldDB" id="A0A5C2SC58"/>
<name>A0A5C2SC58_9APHY</name>
<evidence type="ECO:0000313" key="1">
    <source>
        <dbReference type="EMBL" id="RPD60699.1"/>
    </source>
</evidence>